<dbReference type="GO" id="GO:0003677">
    <property type="term" value="F:DNA binding"/>
    <property type="evidence" value="ECO:0007669"/>
    <property type="project" value="UniProtKB-UniRule"/>
</dbReference>
<keyword evidence="12" id="KW-1185">Reference proteome</keyword>
<dbReference type="SMART" id="SM00574">
    <property type="entry name" value="POX"/>
    <property type="match status" value="1"/>
</dbReference>
<dbReference type="PANTHER" id="PTHR11850">
    <property type="entry name" value="HOMEOBOX PROTEIN TRANSCRIPTION FACTORS"/>
    <property type="match status" value="1"/>
</dbReference>
<comment type="subcellular location">
    <subcellularLocation>
        <location evidence="1 8">Nucleus</location>
    </subcellularLocation>
</comment>
<evidence type="ECO:0000313" key="12">
    <source>
        <dbReference type="Proteomes" id="UP001161247"/>
    </source>
</evidence>
<dbReference type="CDD" id="cd00086">
    <property type="entry name" value="homeodomain"/>
    <property type="match status" value="1"/>
</dbReference>
<feature type="DNA-binding region" description="Homeobox" evidence="8">
    <location>
        <begin position="561"/>
        <end position="623"/>
    </location>
</feature>
<keyword evidence="7 8" id="KW-0539">Nucleus</keyword>
<dbReference type="SUPFAM" id="SSF46689">
    <property type="entry name" value="Homeodomain-like"/>
    <property type="match status" value="1"/>
</dbReference>
<feature type="compositionally biased region" description="Gly residues" evidence="9">
    <location>
        <begin position="415"/>
        <end position="424"/>
    </location>
</feature>
<dbReference type="GO" id="GO:0006355">
    <property type="term" value="P:regulation of DNA-templated transcription"/>
    <property type="evidence" value="ECO:0007669"/>
    <property type="project" value="InterPro"/>
</dbReference>
<evidence type="ECO:0000313" key="11">
    <source>
        <dbReference type="EMBL" id="CAI9116650.1"/>
    </source>
</evidence>
<evidence type="ECO:0000256" key="1">
    <source>
        <dbReference type="ARBA" id="ARBA00004123"/>
    </source>
</evidence>
<dbReference type="InterPro" id="IPR050224">
    <property type="entry name" value="TALE_homeobox"/>
</dbReference>
<feature type="region of interest" description="Disordered" evidence="9">
    <location>
        <begin position="756"/>
        <end position="775"/>
    </location>
</feature>
<dbReference type="EMBL" id="OX459125">
    <property type="protein sequence ID" value="CAI9116650.1"/>
    <property type="molecule type" value="Genomic_DNA"/>
</dbReference>
<evidence type="ECO:0000256" key="2">
    <source>
        <dbReference type="ARBA" id="ARBA00006454"/>
    </source>
</evidence>
<keyword evidence="6" id="KW-0804">Transcription</keyword>
<evidence type="ECO:0000256" key="7">
    <source>
        <dbReference type="ARBA" id="ARBA00023242"/>
    </source>
</evidence>
<evidence type="ECO:0000256" key="6">
    <source>
        <dbReference type="ARBA" id="ARBA00023163"/>
    </source>
</evidence>
<feature type="domain" description="Homeobox" evidence="10">
    <location>
        <begin position="559"/>
        <end position="622"/>
    </location>
</feature>
<evidence type="ECO:0000256" key="9">
    <source>
        <dbReference type="SAM" id="MobiDB-lite"/>
    </source>
</evidence>
<dbReference type="Gene3D" id="1.10.10.60">
    <property type="entry name" value="Homeodomain-like"/>
    <property type="match status" value="1"/>
</dbReference>
<organism evidence="11 12">
    <name type="scientific">Oldenlandia corymbosa var. corymbosa</name>
    <dbReference type="NCBI Taxonomy" id="529605"/>
    <lineage>
        <taxon>Eukaryota</taxon>
        <taxon>Viridiplantae</taxon>
        <taxon>Streptophyta</taxon>
        <taxon>Embryophyta</taxon>
        <taxon>Tracheophyta</taxon>
        <taxon>Spermatophyta</taxon>
        <taxon>Magnoliopsida</taxon>
        <taxon>eudicotyledons</taxon>
        <taxon>Gunneridae</taxon>
        <taxon>Pentapetalae</taxon>
        <taxon>asterids</taxon>
        <taxon>lamiids</taxon>
        <taxon>Gentianales</taxon>
        <taxon>Rubiaceae</taxon>
        <taxon>Rubioideae</taxon>
        <taxon>Spermacoceae</taxon>
        <taxon>Hedyotis-Oldenlandia complex</taxon>
        <taxon>Oldenlandia</taxon>
    </lineage>
</organism>
<keyword evidence="5 8" id="KW-0371">Homeobox</keyword>
<evidence type="ECO:0000256" key="4">
    <source>
        <dbReference type="ARBA" id="ARBA00023125"/>
    </source>
</evidence>
<dbReference type="InterPro" id="IPR001356">
    <property type="entry name" value="HD"/>
</dbReference>
<sequence>MLISRKTKRKHLMLDLFMAKLIELHCNGILFESVSFFEMNKGMFLTRLVGAARKSKFNTTTSAAATYSPKKPTFHYRFQAKSKSNMSQEFHQPAGVYNFSINGYDERSQNMKQQASGDWISPAGRGFGLQDEQVQVEVSAGGQVIYDTGGAGGGGILTEMMMMDGFSRQAGGRKPPETNRHHLILDGQIHHQSSYNNNRWSQKQPLALTVNEAVLPLMNPHNIKVVSSSSSSSYHQVDHNNNNNNNPSQPSWIINHHQGNEVVVVDDPLKIGRTIDHHQGQGLSLSLSSSLPTTLEPAKFQELRIGGGGDGGGIRNFYDTSNNNNVHGNFYGLKNHHQHHHQEPNIPDHYQIHFGHPAASSSRLGNVLRNSKYLRPAQELLEEFCCVGRGQFFKKVKGGGGQNSNGNPKSISTGDGVGGGGSPGGSSTSSKDRPAPLSASEKHDFQRKKVKLLSMLDEVDARYTHYCEQMQAIVSSYDSVIGYGAAAPYTNLAQKAMSRHFRSIKDAILGQLKATCEALGDKEVAGTVGLTKGETPRLKMLEQKFRQQKAFHQLGMLDPETWRPQRGLPERSVNILRAWLFEHFLHPYPSDADKHLLSRQTGLSKNQVSNWFINARVRLWKPMVEDIYKEEVKENEGQEDKQPSIVNPKTTIDPQLGNKSDEDNNDDDDSDHHDDHHQDHHSQSESQNMESAAAQTPKQPTTMLSSSSSEGGLIRRSRSEINAAERDPSKNIISNNHGQYYNTTLGNSQAILQGTTATTTVSSSSPSSSSAHFHHQNNHLLDHHQTMLQMYGCFMGNIHPHEAAVSMLNGGGGGGDHRGNLSEFGAQAGDISLTLGLRHSTNVPRKSTTHEFSIRDFGAF</sequence>
<evidence type="ECO:0000256" key="5">
    <source>
        <dbReference type="ARBA" id="ARBA00023155"/>
    </source>
</evidence>
<dbReference type="InterPro" id="IPR008422">
    <property type="entry name" value="KN_HD"/>
</dbReference>
<keyword evidence="4 8" id="KW-0238">DNA-binding</keyword>
<dbReference type="InterPro" id="IPR006563">
    <property type="entry name" value="POX_dom"/>
</dbReference>
<dbReference type="Pfam" id="PF05920">
    <property type="entry name" value="Homeobox_KN"/>
    <property type="match status" value="1"/>
</dbReference>
<dbReference type="AlphaFoldDB" id="A0AAV1EAH9"/>
<feature type="compositionally biased region" description="Basic and acidic residues" evidence="9">
    <location>
        <begin position="670"/>
        <end position="683"/>
    </location>
</feature>
<evidence type="ECO:0000256" key="8">
    <source>
        <dbReference type="PROSITE-ProRule" id="PRU00108"/>
    </source>
</evidence>
<feature type="compositionally biased region" description="Polar residues" evidence="9">
    <location>
        <begin position="644"/>
        <end position="653"/>
    </location>
</feature>
<evidence type="ECO:0000259" key="10">
    <source>
        <dbReference type="PROSITE" id="PS50071"/>
    </source>
</evidence>
<feature type="region of interest" description="Disordered" evidence="9">
    <location>
        <begin position="631"/>
        <end position="716"/>
    </location>
</feature>
<feature type="region of interest" description="Disordered" evidence="9">
    <location>
        <begin position="227"/>
        <end position="248"/>
    </location>
</feature>
<proteinExistence type="inferred from homology"/>
<reference evidence="11" key="1">
    <citation type="submission" date="2023-03" db="EMBL/GenBank/DDBJ databases">
        <authorList>
            <person name="Julca I."/>
        </authorList>
    </citation>
    <scope>NUCLEOTIDE SEQUENCE</scope>
</reference>
<feature type="compositionally biased region" description="Low complexity" evidence="9">
    <location>
        <begin position="756"/>
        <end position="770"/>
    </location>
</feature>
<feature type="compositionally biased region" description="Polar residues" evidence="9">
    <location>
        <begin position="689"/>
        <end position="710"/>
    </location>
</feature>
<feature type="region of interest" description="Disordered" evidence="9">
    <location>
        <begin position="397"/>
        <end position="443"/>
    </location>
</feature>
<accession>A0AAV1EAH9</accession>
<dbReference type="InterPro" id="IPR009057">
    <property type="entry name" value="Homeodomain-like_sf"/>
</dbReference>
<dbReference type="SMART" id="SM00389">
    <property type="entry name" value="HOX"/>
    <property type="match status" value="1"/>
</dbReference>
<dbReference type="GO" id="GO:0005634">
    <property type="term" value="C:nucleus"/>
    <property type="evidence" value="ECO:0007669"/>
    <property type="project" value="UniProtKB-SubCell"/>
</dbReference>
<name>A0AAV1EAH9_OLDCO</name>
<dbReference type="FunFam" id="1.10.10.60:FF:000083">
    <property type="entry name" value="BEL1-like homeodomain protein 4"/>
    <property type="match status" value="1"/>
</dbReference>
<gene>
    <name evidence="11" type="ORF">OLC1_LOCUS22892</name>
</gene>
<feature type="compositionally biased region" description="Basic and acidic residues" evidence="9">
    <location>
        <begin position="430"/>
        <end position="443"/>
    </location>
</feature>
<dbReference type="Pfam" id="PF07526">
    <property type="entry name" value="POX"/>
    <property type="match status" value="1"/>
</dbReference>
<dbReference type="PROSITE" id="PS50071">
    <property type="entry name" value="HOMEOBOX_2"/>
    <property type="match status" value="1"/>
</dbReference>
<protein>
    <submittedName>
        <fullName evidence="11">OLC1v1017851C3</fullName>
    </submittedName>
</protein>
<dbReference type="Proteomes" id="UP001161247">
    <property type="component" value="Chromosome 8"/>
</dbReference>
<comment type="similarity">
    <text evidence="2">Belongs to the TALE/BELL homeobox family.</text>
</comment>
<feature type="compositionally biased region" description="Basic and acidic residues" evidence="9">
    <location>
        <begin position="631"/>
        <end position="642"/>
    </location>
</feature>
<keyword evidence="3" id="KW-0805">Transcription regulation</keyword>
<evidence type="ECO:0000256" key="3">
    <source>
        <dbReference type="ARBA" id="ARBA00023015"/>
    </source>
</evidence>